<reference evidence="1 2" key="1">
    <citation type="submission" date="2014-03" db="EMBL/GenBank/DDBJ databases">
        <title>Draft genome of the hookworm Oesophagostomum dentatum.</title>
        <authorList>
            <person name="Mitreva M."/>
        </authorList>
    </citation>
    <scope>NUCLEOTIDE SEQUENCE [LARGE SCALE GENOMIC DNA]</scope>
    <source>
        <strain evidence="1 2">OD-Hann</strain>
    </source>
</reference>
<feature type="non-terminal residue" evidence="1">
    <location>
        <position position="1"/>
    </location>
</feature>
<dbReference type="AlphaFoldDB" id="A0A0B1SDM6"/>
<protein>
    <recommendedName>
        <fullName evidence="3">Receptor L domain protein</fullName>
    </recommendedName>
</protein>
<sequence>SFPGRPAIKIVNNLYFEILEIPLTATYPKGVRILEISEVPRMSTALINRYKNWCGHCKITANLGCGLNKRTYSDTEMVAACAGKRIIKPAEGYMLVLTSDTVSETEMNAVCSKAVYMEICIVIRGSQFKTLRCPYLRQLKSCKPGVPAIRIIGNPLLNNISISKALFYRIGTKTLEIRGNPKLSASSIKTLKKLCPECVIRRQV</sequence>
<accession>A0A0B1SDM6</accession>
<dbReference type="Proteomes" id="UP000053660">
    <property type="component" value="Unassembled WGS sequence"/>
</dbReference>
<evidence type="ECO:0008006" key="3">
    <source>
        <dbReference type="Google" id="ProtNLM"/>
    </source>
</evidence>
<dbReference type="OrthoDB" id="5832858at2759"/>
<name>A0A0B1SDM6_OESDE</name>
<proteinExistence type="predicted"/>
<keyword evidence="2" id="KW-1185">Reference proteome</keyword>
<evidence type="ECO:0000313" key="2">
    <source>
        <dbReference type="Proteomes" id="UP000053660"/>
    </source>
</evidence>
<dbReference type="EMBL" id="KN583227">
    <property type="protein sequence ID" value="KHJ81996.1"/>
    <property type="molecule type" value="Genomic_DNA"/>
</dbReference>
<evidence type="ECO:0000313" key="1">
    <source>
        <dbReference type="EMBL" id="KHJ81996.1"/>
    </source>
</evidence>
<organism evidence="1 2">
    <name type="scientific">Oesophagostomum dentatum</name>
    <name type="common">Nodular worm</name>
    <dbReference type="NCBI Taxonomy" id="61180"/>
    <lineage>
        <taxon>Eukaryota</taxon>
        <taxon>Metazoa</taxon>
        <taxon>Ecdysozoa</taxon>
        <taxon>Nematoda</taxon>
        <taxon>Chromadorea</taxon>
        <taxon>Rhabditida</taxon>
        <taxon>Rhabditina</taxon>
        <taxon>Rhabditomorpha</taxon>
        <taxon>Strongyloidea</taxon>
        <taxon>Strongylidae</taxon>
        <taxon>Oesophagostomum</taxon>
    </lineage>
</organism>
<gene>
    <name evidence="1" type="ORF">OESDEN_18313</name>
</gene>